<keyword evidence="3" id="KW-1185">Reference proteome</keyword>
<dbReference type="EMBL" id="JAHMHR010000114">
    <property type="protein sequence ID" value="KAK1656879.1"/>
    <property type="molecule type" value="Genomic_DNA"/>
</dbReference>
<dbReference type="GeneID" id="85465734"/>
<sequence>MEPRRTSSVYSDTFELDDLLLRLTKQAEEQQDMVIDILRQEAMALYRELRAMWQLREVIVGFVRELVDLIDQLEELLRKSRSYMEQRRADYLANFSDIRMHNSISLEKTEVAGDERSPGARGQSLFENLEFFAHVSELVTMKDGDYFPAKHDNNEQFKNYAVSRYDQMVLENNKEIDWWWSLLAKIFSWLLLAGYIVFSSTPTLANSLIGFLSTILNLYTVHGGQWSATSIAITSVTGVASRLMRFVRSVPVFVGWPAPYAGVI</sequence>
<keyword evidence="1" id="KW-1133">Transmembrane helix</keyword>
<comment type="caution">
    <text evidence="2">The sequence shown here is derived from an EMBL/GenBank/DDBJ whole genome shotgun (WGS) entry which is preliminary data.</text>
</comment>
<keyword evidence="1" id="KW-0472">Membrane</keyword>
<evidence type="ECO:0000256" key="1">
    <source>
        <dbReference type="SAM" id="Phobius"/>
    </source>
</evidence>
<accession>A0AAJ0A6A4</accession>
<dbReference type="RefSeq" id="XP_060421643.1">
    <property type="nucleotide sequence ID" value="XM_060581208.1"/>
</dbReference>
<name>A0AAJ0A6A4_9PEZI</name>
<proteinExistence type="predicted"/>
<evidence type="ECO:0000313" key="2">
    <source>
        <dbReference type="EMBL" id="KAK1656879.1"/>
    </source>
</evidence>
<feature type="transmembrane region" description="Helical" evidence="1">
    <location>
        <begin position="178"/>
        <end position="198"/>
    </location>
</feature>
<protein>
    <submittedName>
        <fullName evidence="2">Uncharacterized protein</fullName>
    </submittedName>
</protein>
<reference evidence="2" key="1">
    <citation type="submission" date="2021-06" db="EMBL/GenBank/DDBJ databases">
        <title>Comparative genomics, transcriptomics and evolutionary studies reveal genomic signatures of adaptation to plant cell wall in hemibiotrophic fungi.</title>
        <authorList>
            <consortium name="DOE Joint Genome Institute"/>
            <person name="Baroncelli R."/>
            <person name="Diaz J.F."/>
            <person name="Benocci T."/>
            <person name="Peng M."/>
            <person name="Battaglia E."/>
            <person name="Haridas S."/>
            <person name="Andreopoulos W."/>
            <person name="Labutti K."/>
            <person name="Pangilinan J."/>
            <person name="Floch G.L."/>
            <person name="Makela M.R."/>
            <person name="Henrissat B."/>
            <person name="Grigoriev I.V."/>
            <person name="Crouch J.A."/>
            <person name="De Vries R.P."/>
            <person name="Sukno S.A."/>
            <person name="Thon M.R."/>
        </authorList>
    </citation>
    <scope>NUCLEOTIDE SEQUENCE</scope>
    <source>
        <strain evidence="2">CBS 193.32</strain>
    </source>
</reference>
<keyword evidence="1" id="KW-0812">Transmembrane</keyword>
<dbReference type="Proteomes" id="UP001224890">
    <property type="component" value="Unassembled WGS sequence"/>
</dbReference>
<organism evidence="2 3">
    <name type="scientific">Colletotrichum godetiae</name>
    <dbReference type="NCBI Taxonomy" id="1209918"/>
    <lineage>
        <taxon>Eukaryota</taxon>
        <taxon>Fungi</taxon>
        <taxon>Dikarya</taxon>
        <taxon>Ascomycota</taxon>
        <taxon>Pezizomycotina</taxon>
        <taxon>Sordariomycetes</taxon>
        <taxon>Hypocreomycetidae</taxon>
        <taxon>Glomerellales</taxon>
        <taxon>Glomerellaceae</taxon>
        <taxon>Colletotrichum</taxon>
        <taxon>Colletotrichum acutatum species complex</taxon>
    </lineage>
</organism>
<dbReference type="AlphaFoldDB" id="A0AAJ0A6A4"/>
<evidence type="ECO:0000313" key="3">
    <source>
        <dbReference type="Proteomes" id="UP001224890"/>
    </source>
</evidence>
<gene>
    <name evidence="2" type="ORF">BDP55DRAFT_774355</name>
</gene>